<organism evidence="2 3">
    <name type="scientific">Paraphaeosphaeria minitans</name>
    <dbReference type="NCBI Taxonomy" id="565426"/>
    <lineage>
        <taxon>Eukaryota</taxon>
        <taxon>Fungi</taxon>
        <taxon>Dikarya</taxon>
        <taxon>Ascomycota</taxon>
        <taxon>Pezizomycotina</taxon>
        <taxon>Dothideomycetes</taxon>
        <taxon>Pleosporomycetidae</taxon>
        <taxon>Pleosporales</taxon>
        <taxon>Massarineae</taxon>
        <taxon>Didymosphaeriaceae</taxon>
        <taxon>Paraphaeosphaeria</taxon>
    </lineage>
</organism>
<dbReference type="Proteomes" id="UP000756921">
    <property type="component" value="Unassembled WGS sequence"/>
</dbReference>
<comment type="caution">
    <text evidence="2">The sequence shown here is derived from an EMBL/GenBank/DDBJ whole genome shotgun (WGS) entry which is preliminary data.</text>
</comment>
<dbReference type="EMBL" id="WJXW01000008">
    <property type="protein sequence ID" value="KAF9734021.1"/>
    <property type="molecule type" value="Genomic_DNA"/>
</dbReference>
<accession>A0A9P6KPQ8</accession>
<dbReference type="PANTHER" id="PTHR28152:SF1">
    <property type="entry name" value="HYDROXYACYL-THIOESTER DEHYDRATASE TYPE 2, MITOCHONDRIAL"/>
    <property type="match status" value="1"/>
</dbReference>
<dbReference type="PANTHER" id="PTHR28152">
    <property type="entry name" value="HYDROXYACYL-THIOESTER DEHYDRATASE TYPE 2, MITOCHONDRIAL"/>
    <property type="match status" value="1"/>
</dbReference>
<dbReference type="AlphaFoldDB" id="A0A9P6KPQ8"/>
<dbReference type="Gene3D" id="3.10.129.10">
    <property type="entry name" value="Hotdog Thioesterase"/>
    <property type="match status" value="1"/>
</dbReference>
<dbReference type="InterPro" id="IPR052741">
    <property type="entry name" value="Mitochondrial_HTD2"/>
</dbReference>
<dbReference type="InterPro" id="IPR029069">
    <property type="entry name" value="HotDog_dom_sf"/>
</dbReference>
<proteinExistence type="predicted"/>
<dbReference type="OrthoDB" id="3257538at2759"/>
<dbReference type="GO" id="GO:0019171">
    <property type="term" value="F:(3R)-hydroxyacyl-[acyl-carrier-protein] dehydratase activity"/>
    <property type="evidence" value="ECO:0007669"/>
    <property type="project" value="TreeGrafter"/>
</dbReference>
<feature type="compositionally biased region" description="Basic and acidic residues" evidence="1">
    <location>
        <begin position="35"/>
        <end position="51"/>
    </location>
</feature>
<feature type="region of interest" description="Disordered" evidence="1">
    <location>
        <begin position="413"/>
        <end position="459"/>
    </location>
</feature>
<evidence type="ECO:0000256" key="1">
    <source>
        <dbReference type="SAM" id="MobiDB-lite"/>
    </source>
</evidence>
<evidence type="ECO:0000313" key="2">
    <source>
        <dbReference type="EMBL" id="KAF9734021.1"/>
    </source>
</evidence>
<reference evidence="2" key="1">
    <citation type="journal article" date="2020" name="Mol. Plant Microbe Interact.">
        <title>Genome Sequence of the Biocontrol Agent Coniothyrium minitans strain Conio (IMI 134523).</title>
        <authorList>
            <person name="Patel D."/>
            <person name="Shittu T.A."/>
            <person name="Baroncelli R."/>
            <person name="Muthumeenakshi S."/>
            <person name="Osborne T.H."/>
            <person name="Janganan T.K."/>
            <person name="Sreenivasaprasad S."/>
        </authorList>
    </citation>
    <scope>NUCLEOTIDE SEQUENCE</scope>
    <source>
        <strain evidence="2">Conio</strain>
    </source>
</reference>
<feature type="compositionally biased region" description="Basic and acidic residues" evidence="1">
    <location>
        <begin position="437"/>
        <end position="446"/>
    </location>
</feature>
<name>A0A9P6KPQ8_9PLEO</name>
<sequence length="676" mass="77507">MATCTRCLYSLAKTPSHRTQWRRIWIHRRLYSSDTPEHPSDHESKPQSKDPEDAEWFQTLRNEMLNRELPLERDAIEAQAAKKLDSTLFSFFPKGWQASPTSEPQPTRRAANAAMPHAIGEHLIFCNPALSDDKLLPDGTDQLHSPGGSFVRRMWAGGAVRVNKNFYFDENLGWALHKHILCFERIKDVRLRGQGEKEKIFITIERKFARYDPVFQAIQNSRDKPRRGPSLSVALTEQMRNWNQAFVTEDRNIVFMRERSAEELEDIKAGNMAPVKYLQSLGEPDFSHTLTPTSTLLARFSFLTFNAHLIHLDGEFARNVEGHRNLLVHGPLTQTLLLKFIGTHSKLIPEGPHIVETIEYKNLAPLYCGEELRLCAKEKIAARMDDARMYDVWIEGPTGGMAVKGLVRTVRRPTHIGPNRNTSSPRIWKAPSNKAAAMEKPRHSQSERSNGTAHHISRRVRKVAIELDSDTTGRKPPTASAKVGVVPIRRHIASPERKFTVSEDAALTVLSPLPALPPLPEQLQPRSAESTHLRKYLRALRLQSRRRHRNVEPQALRRWLQQVREHSLNPTDSPHPGPLMRAVHVPIPMRVRMKPADRNILQRTLRLRVPRLLVKPIPVVRYHEAAEEPAFERWGVRHVAPRPEIKYRLTEETREAHNARKWIRSRAAKKAARTQD</sequence>
<keyword evidence="3" id="KW-1185">Reference proteome</keyword>
<feature type="region of interest" description="Disordered" evidence="1">
    <location>
        <begin position="33"/>
        <end position="53"/>
    </location>
</feature>
<dbReference type="GO" id="GO:0005739">
    <property type="term" value="C:mitochondrion"/>
    <property type="evidence" value="ECO:0007669"/>
    <property type="project" value="TreeGrafter"/>
</dbReference>
<evidence type="ECO:0000313" key="3">
    <source>
        <dbReference type="Proteomes" id="UP000756921"/>
    </source>
</evidence>
<protein>
    <submittedName>
        <fullName evidence="2">Uncharacterized protein</fullName>
    </submittedName>
</protein>
<gene>
    <name evidence="2" type="ORF">PMIN01_08364</name>
</gene>
<dbReference type="SUPFAM" id="SSF54637">
    <property type="entry name" value="Thioesterase/thiol ester dehydrase-isomerase"/>
    <property type="match status" value="1"/>
</dbReference>